<dbReference type="EMBL" id="QGKX02000996">
    <property type="protein sequence ID" value="KAF3556832.1"/>
    <property type="molecule type" value="Genomic_DNA"/>
</dbReference>
<dbReference type="Proteomes" id="UP000712600">
    <property type="component" value="Unassembled WGS sequence"/>
</dbReference>
<organism evidence="1 2">
    <name type="scientific">Brassica cretica</name>
    <name type="common">Mustard</name>
    <dbReference type="NCBI Taxonomy" id="69181"/>
    <lineage>
        <taxon>Eukaryota</taxon>
        <taxon>Viridiplantae</taxon>
        <taxon>Streptophyta</taxon>
        <taxon>Embryophyta</taxon>
        <taxon>Tracheophyta</taxon>
        <taxon>Spermatophyta</taxon>
        <taxon>Magnoliopsida</taxon>
        <taxon>eudicotyledons</taxon>
        <taxon>Gunneridae</taxon>
        <taxon>Pentapetalae</taxon>
        <taxon>rosids</taxon>
        <taxon>malvids</taxon>
        <taxon>Brassicales</taxon>
        <taxon>Brassicaceae</taxon>
        <taxon>Brassiceae</taxon>
        <taxon>Brassica</taxon>
    </lineage>
</organism>
<evidence type="ECO:0000313" key="2">
    <source>
        <dbReference type="Proteomes" id="UP000712600"/>
    </source>
</evidence>
<reference evidence="1" key="1">
    <citation type="submission" date="2019-12" db="EMBL/GenBank/DDBJ databases">
        <title>Genome sequencing and annotation of Brassica cretica.</title>
        <authorList>
            <person name="Studholme D.J."/>
            <person name="Sarris P."/>
        </authorList>
    </citation>
    <scope>NUCLEOTIDE SEQUENCE</scope>
    <source>
        <strain evidence="1">PFS-109/04</strain>
        <tissue evidence="1">Leaf</tissue>
    </source>
</reference>
<comment type="caution">
    <text evidence="1">The sequence shown here is derived from an EMBL/GenBank/DDBJ whole genome shotgun (WGS) entry which is preliminary data.</text>
</comment>
<proteinExistence type="predicted"/>
<sequence length="157" mass="17693">MLEPILANTLMGHDQVNGQRRVKAYSEHASSRRRLRRSGDRGTVASITGAARYKKRSTHKERTLHSSLGSTLEGTLVLAFTMINLPLTYVDSLDSLEFSSPFPLSGYPSQLCCRVMVRALKCPEKDIAPMFMIYLLTVFWKVQVAINSMPTFRKDLP</sequence>
<name>A0A8S9QSS0_BRACR</name>
<dbReference type="AlphaFoldDB" id="A0A8S9QSS0"/>
<evidence type="ECO:0000313" key="1">
    <source>
        <dbReference type="EMBL" id="KAF3556832.1"/>
    </source>
</evidence>
<protein>
    <submittedName>
        <fullName evidence="1">Uncharacterized protein</fullName>
    </submittedName>
</protein>
<accession>A0A8S9QSS0</accession>
<gene>
    <name evidence="1" type="ORF">F2Q69_00017333</name>
</gene>